<dbReference type="Proteomes" id="UP001341840">
    <property type="component" value="Unassembled WGS sequence"/>
</dbReference>
<protein>
    <submittedName>
        <fullName evidence="2">Uncharacterized protein</fullName>
    </submittedName>
</protein>
<evidence type="ECO:0000256" key="1">
    <source>
        <dbReference type="SAM" id="MobiDB-lite"/>
    </source>
</evidence>
<accession>A0ABU6T7D3</accession>
<organism evidence="2 3">
    <name type="scientific">Stylosanthes scabra</name>
    <dbReference type="NCBI Taxonomy" id="79078"/>
    <lineage>
        <taxon>Eukaryota</taxon>
        <taxon>Viridiplantae</taxon>
        <taxon>Streptophyta</taxon>
        <taxon>Embryophyta</taxon>
        <taxon>Tracheophyta</taxon>
        <taxon>Spermatophyta</taxon>
        <taxon>Magnoliopsida</taxon>
        <taxon>eudicotyledons</taxon>
        <taxon>Gunneridae</taxon>
        <taxon>Pentapetalae</taxon>
        <taxon>rosids</taxon>
        <taxon>fabids</taxon>
        <taxon>Fabales</taxon>
        <taxon>Fabaceae</taxon>
        <taxon>Papilionoideae</taxon>
        <taxon>50 kb inversion clade</taxon>
        <taxon>dalbergioids sensu lato</taxon>
        <taxon>Dalbergieae</taxon>
        <taxon>Pterocarpus clade</taxon>
        <taxon>Stylosanthes</taxon>
    </lineage>
</organism>
<evidence type="ECO:0000313" key="2">
    <source>
        <dbReference type="EMBL" id="MED6143843.1"/>
    </source>
</evidence>
<gene>
    <name evidence="2" type="ORF">PIB30_009653</name>
</gene>
<name>A0ABU6T7D3_9FABA</name>
<sequence length="88" mass="9652">MALSAKIKPHRRLWTTGTTGTLQRRFLVKSVGHLVESETATRHSRSDMADGDTTEAAAAEEHLYCNRPGAVDGDNRNNNSVHTAGRSY</sequence>
<feature type="region of interest" description="Disordered" evidence="1">
    <location>
        <begin position="65"/>
        <end position="88"/>
    </location>
</feature>
<reference evidence="2 3" key="1">
    <citation type="journal article" date="2023" name="Plants (Basel)">
        <title>Bridging the Gap: Combining Genomics and Transcriptomics Approaches to Understand Stylosanthes scabra, an Orphan Legume from the Brazilian Caatinga.</title>
        <authorList>
            <person name="Ferreira-Neto J.R.C."/>
            <person name="da Silva M.D."/>
            <person name="Binneck E."/>
            <person name="de Melo N.F."/>
            <person name="da Silva R.H."/>
            <person name="de Melo A.L.T.M."/>
            <person name="Pandolfi V."/>
            <person name="Bustamante F.O."/>
            <person name="Brasileiro-Vidal A.C."/>
            <person name="Benko-Iseppon A.M."/>
        </authorList>
    </citation>
    <scope>NUCLEOTIDE SEQUENCE [LARGE SCALE GENOMIC DNA]</scope>
    <source>
        <tissue evidence="2">Leaves</tissue>
    </source>
</reference>
<proteinExistence type="predicted"/>
<keyword evidence="3" id="KW-1185">Reference proteome</keyword>
<evidence type="ECO:0000313" key="3">
    <source>
        <dbReference type="Proteomes" id="UP001341840"/>
    </source>
</evidence>
<comment type="caution">
    <text evidence="2">The sequence shown here is derived from an EMBL/GenBank/DDBJ whole genome shotgun (WGS) entry which is preliminary data.</text>
</comment>
<dbReference type="EMBL" id="JASCZI010090643">
    <property type="protein sequence ID" value="MED6143843.1"/>
    <property type="molecule type" value="Genomic_DNA"/>
</dbReference>